<dbReference type="RefSeq" id="WP_166314802.1">
    <property type="nucleotide sequence ID" value="NZ_WOTH01000012.1"/>
</dbReference>
<sequence length="225" mass="23361">MVSLKLRVASRAGLACLVLCLTGCGYFDSRTVHKAQLAMIGMTENDLHSCAGIPDKTLKMNATTVLEQYIYKPNTPGTFSIAPLNMGTVTYNGSGSACVMMIRIDRGQVSEVHFAGDNDRLIGHEGICEPVIRGCVRQPESTMRHVSGGLFGPVSAFSSPPIPPQSQSAVWNGPAADLPALRTPADQIAGGAAKAAAASRAAAPSAPVVPGGEAVIERSDAASQK</sequence>
<organism evidence="1 2">
    <name type="scientific">Acetobacter estunensis</name>
    <dbReference type="NCBI Taxonomy" id="104097"/>
    <lineage>
        <taxon>Bacteria</taxon>
        <taxon>Pseudomonadati</taxon>
        <taxon>Pseudomonadota</taxon>
        <taxon>Alphaproteobacteria</taxon>
        <taxon>Acetobacterales</taxon>
        <taxon>Acetobacteraceae</taxon>
        <taxon>Acetobacter</taxon>
    </lineage>
</organism>
<evidence type="ECO:0000313" key="2">
    <source>
        <dbReference type="Proteomes" id="UP000597459"/>
    </source>
</evidence>
<protein>
    <submittedName>
        <fullName evidence="1">Uncharacterized protein</fullName>
    </submittedName>
</protein>
<dbReference type="Proteomes" id="UP000597459">
    <property type="component" value="Unassembled WGS sequence"/>
</dbReference>
<gene>
    <name evidence="1" type="ORF">GOB87_07965</name>
</gene>
<dbReference type="EMBL" id="WOTH01000012">
    <property type="protein sequence ID" value="NHO53894.1"/>
    <property type="molecule type" value="Genomic_DNA"/>
</dbReference>
<reference evidence="1" key="1">
    <citation type="submission" date="2019-11" db="EMBL/GenBank/DDBJ databases">
        <title>Description of new Acetobacter species.</title>
        <authorList>
            <person name="Cleenwerck I."/>
            <person name="Sombolestani A.S."/>
        </authorList>
    </citation>
    <scope>NUCLEOTIDE SEQUENCE</scope>
    <source>
        <strain evidence="1">LMG 1626</strain>
    </source>
</reference>
<dbReference type="AlphaFoldDB" id="A0A967B623"/>
<evidence type="ECO:0000313" key="1">
    <source>
        <dbReference type="EMBL" id="NHO53894.1"/>
    </source>
</evidence>
<name>A0A967B623_9PROT</name>
<accession>A0A967B623</accession>
<proteinExistence type="predicted"/>
<keyword evidence="2" id="KW-1185">Reference proteome</keyword>
<comment type="caution">
    <text evidence="1">The sequence shown here is derived from an EMBL/GenBank/DDBJ whole genome shotgun (WGS) entry which is preliminary data.</text>
</comment>